<evidence type="ECO:0008006" key="11">
    <source>
        <dbReference type="Google" id="ProtNLM"/>
    </source>
</evidence>
<organism evidence="9 10">
    <name type="scientific">Bemisia tabaci</name>
    <name type="common">Sweetpotato whitefly</name>
    <name type="synonym">Aleurodes tabaci</name>
    <dbReference type="NCBI Taxonomy" id="7038"/>
    <lineage>
        <taxon>Eukaryota</taxon>
        <taxon>Metazoa</taxon>
        <taxon>Ecdysozoa</taxon>
        <taxon>Arthropoda</taxon>
        <taxon>Hexapoda</taxon>
        <taxon>Insecta</taxon>
        <taxon>Pterygota</taxon>
        <taxon>Neoptera</taxon>
        <taxon>Paraneoptera</taxon>
        <taxon>Hemiptera</taxon>
        <taxon>Sternorrhyncha</taxon>
        <taxon>Aleyrodoidea</taxon>
        <taxon>Aleyrodidae</taxon>
        <taxon>Aleyrodinae</taxon>
        <taxon>Bemisia</taxon>
    </lineage>
</organism>
<reference evidence="9" key="1">
    <citation type="submission" date="2021-12" db="EMBL/GenBank/DDBJ databases">
        <authorList>
            <person name="King R."/>
        </authorList>
    </citation>
    <scope>NUCLEOTIDE SEQUENCE</scope>
</reference>
<name>A0A9P0F095_BEMTA</name>
<gene>
    <name evidence="9" type="ORF">BEMITA_LOCUS2813</name>
</gene>
<keyword evidence="3 8" id="KW-0812">Transmembrane</keyword>
<evidence type="ECO:0000313" key="9">
    <source>
        <dbReference type="EMBL" id="CAH0383355.1"/>
    </source>
</evidence>
<dbReference type="PANTHER" id="PTHR42643:SF38">
    <property type="entry name" value="IONOTROPIC RECEPTOR 100A"/>
    <property type="match status" value="1"/>
</dbReference>
<dbReference type="AlphaFoldDB" id="A0A9P0F095"/>
<keyword evidence="6" id="KW-0675">Receptor</keyword>
<proteinExistence type="predicted"/>
<sequence length="258" mass="29223">MQTSIRSGSSPVRISLSKCPTSSYFGLIRVRASVRYALKSKLVDNFYYITDSLRKLDSVSFGRLLDLEANFSATREESETNGGRPTRQAHGIKKYVAAALGNDAFLVNIPYTFLGAKNIRVKGILTDEMFELHRVQECLNSYAFAYRLLRNNFVFETLNDKITQFLETGHMQKDLEVTRSYISHIMSETQPDASTEDFPRPFAMNDVSFAFISLVVGLVLSCLVFIAELIVGSNEKHKSIILKSVELMKNLKRRFCSQ</sequence>
<accession>A0A9P0F095</accession>
<dbReference type="InterPro" id="IPR052192">
    <property type="entry name" value="Insect_Ionotropic_Sensory_Rcpt"/>
</dbReference>
<evidence type="ECO:0000256" key="6">
    <source>
        <dbReference type="ARBA" id="ARBA00023170"/>
    </source>
</evidence>
<dbReference type="GO" id="GO:0005886">
    <property type="term" value="C:plasma membrane"/>
    <property type="evidence" value="ECO:0007669"/>
    <property type="project" value="UniProtKB-SubCell"/>
</dbReference>
<evidence type="ECO:0000256" key="1">
    <source>
        <dbReference type="ARBA" id="ARBA00004651"/>
    </source>
</evidence>
<feature type="transmembrane region" description="Helical" evidence="8">
    <location>
        <begin position="209"/>
        <end position="231"/>
    </location>
</feature>
<evidence type="ECO:0000313" key="10">
    <source>
        <dbReference type="Proteomes" id="UP001152759"/>
    </source>
</evidence>
<keyword evidence="5 8" id="KW-0472">Membrane</keyword>
<keyword evidence="7" id="KW-0325">Glycoprotein</keyword>
<evidence type="ECO:0000256" key="2">
    <source>
        <dbReference type="ARBA" id="ARBA00022475"/>
    </source>
</evidence>
<evidence type="ECO:0000256" key="5">
    <source>
        <dbReference type="ARBA" id="ARBA00023136"/>
    </source>
</evidence>
<evidence type="ECO:0000256" key="3">
    <source>
        <dbReference type="ARBA" id="ARBA00022692"/>
    </source>
</evidence>
<protein>
    <recommendedName>
        <fullName evidence="11">Ionotropic receptor</fullName>
    </recommendedName>
</protein>
<evidence type="ECO:0000256" key="8">
    <source>
        <dbReference type="SAM" id="Phobius"/>
    </source>
</evidence>
<dbReference type="EMBL" id="OU963871">
    <property type="protein sequence ID" value="CAH0383355.1"/>
    <property type="molecule type" value="Genomic_DNA"/>
</dbReference>
<dbReference type="PANTHER" id="PTHR42643">
    <property type="entry name" value="IONOTROPIC RECEPTOR 20A-RELATED"/>
    <property type="match status" value="1"/>
</dbReference>
<keyword evidence="10" id="KW-1185">Reference proteome</keyword>
<comment type="subcellular location">
    <subcellularLocation>
        <location evidence="1">Cell membrane</location>
        <topology evidence="1">Multi-pass membrane protein</topology>
    </subcellularLocation>
</comment>
<keyword evidence="2" id="KW-1003">Cell membrane</keyword>
<evidence type="ECO:0000256" key="4">
    <source>
        <dbReference type="ARBA" id="ARBA00022989"/>
    </source>
</evidence>
<dbReference type="Proteomes" id="UP001152759">
    <property type="component" value="Chromosome 10"/>
</dbReference>
<keyword evidence="4 8" id="KW-1133">Transmembrane helix</keyword>
<evidence type="ECO:0000256" key="7">
    <source>
        <dbReference type="ARBA" id="ARBA00023180"/>
    </source>
</evidence>